<dbReference type="HOGENOM" id="CLU_637252_0_0_9"/>
<keyword evidence="3" id="KW-1185">Reference proteome</keyword>
<dbReference type="AlphaFoldDB" id="A4XFQ6"/>
<sequence>MKKKFVKVLSLTLTLALICLFSHTISYALTSPVTVKLSDYKVYIDGVQLPVYSVNGNLMVNVFHLDYYGYKILSSENGVYCFRQLGESVVGVPHSKWNEKINTVNIKPKNWCILNGQQVPVLYLNKQPFIFLNELYRKNGVKMNGKRVDIVLGILDGEQKTSEYYDQLNFLLKILKNDTKIVEYTIAYAYYDPKKRKSYLGTSEDIDELFDEMEKNNYTLLQYYVLGCTYYDSDYDKQVYVFEDCVDLIKYYTTQEYINKLRFIFGLYQKANNNCPIYVSSTEVDTKTYNFPVAKIELFNLSLTPVDAIELSFSCLTIFGQPAKDSSGSMQYTGIKQNICIPALDNYMTLWDLSKYSSVGKISNVVIKRLHFIDDSIWINQKSTGGKSF</sequence>
<evidence type="ECO:0000256" key="1">
    <source>
        <dbReference type="SAM" id="SignalP"/>
    </source>
</evidence>
<evidence type="ECO:0008006" key="4">
    <source>
        <dbReference type="Google" id="ProtNLM"/>
    </source>
</evidence>
<protein>
    <recommendedName>
        <fullName evidence="4">Copper amine oxidase-like N-terminal domain-containing protein</fullName>
    </recommendedName>
</protein>
<reference evidence="2 3" key="1">
    <citation type="journal article" date="2008" name="Appl. Environ. Microbiol.">
        <title>Hydrogenomics of the extremely thermophilic bacterium Caldicellulosiruptor saccharolyticus.</title>
        <authorList>
            <person name="van de Werken H.J."/>
            <person name="Verhaart M.R."/>
            <person name="VanFossen A.L."/>
            <person name="Willquist K."/>
            <person name="Lewis D.L."/>
            <person name="Nichols J.D."/>
            <person name="Goorissen H.P."/>
            <person name="Mongodin E.F."/>
            <person name="Nelson K.E."/>
            <person name="van Niel E.W."/>
            <person name="Stams A.J."/>
            <person name="Ward D.E."/>
            <person name="de Vos W.M."/>
            <person name="van der Oost J."/>
            <person name="Kelly R.M."/>
            <person name="Kengen S.W."/>
        </authorList>
    </citation>
    <scope>NUCLEOTIDE SEQUENCE [LARGE SCALE GENOMIC DNA]</scope>
    <source>
        <strain evidence="3">ATCC 43494 / DSM 8903 / Tp8T 6331</strain>
    </source>
</reference>
<proteinExistence type="predicted"/>
<organism evidence="2 3">
    <name type="scientific">Caldicellulosiruptor saccharolyticus (strain ATCC 43494 / DSM 8903 / Tp8T 6331)</name>
    <dbReference type="NCBI Taxonomy" id="351627"/>
    <lineage>
        <taxon>Bacteria</taxon>
        <taxon>Bacillati</taxon>
        <taxon>Bacillota</taxon>
        <taxon>Bacillota incertae sedis</taxon>
        <taxon>Caldicellulosiruptorales</taxon>
        <taxon>Caldicellulosiruptoraceae</taxon>
        <taxon>Caldicellulosiruptor</taxon>
    </lineage>
</organism>
<dbReference type="RefSeq" id="WP_011915703.1">
    <property type="nucleotide sequence ID" value="NC_009437.1"/>
</dbReference>
<evidence type="ECO:0000313" key="3">
    <source>
        <dbReference type="Proteomes" id="UP000000256"/>
    </source>
</evidence>
<dbReference type="STRING" id="351627.Csac_0087"/>
<feature type="signal peptide" evidence="1">
    <location>
        <begin position="1"/>
        <end position="28"/>
    </location>
</feature>
<name>A4XFQ6_CALS8</name>
<dbReference type="Proteomes" id="UP000000256">
    <property type="component" value="Chromosome"/>
</dbReference>
<dbReference type="KEGG" id="csc:Csac_0087"/>
<dbReference type="EMBL" id="CP000679">
    <property type="protein sequence ID" value="ABP65741.1"/>
    <property type="molecule type" value="Genomic_DNA"/>
</dbReference>
<accession>A4XFQ6</accession>
<evidence type="ECO:0000313" key="2">
    <source>
        <dbReference type="EMBL" id="ABP65741.1"/>
    </source>
</evidence>
<dbReference type="OrthoDB" id="2517394at2"/>
<keyword evidence="1" id="KW-0732">Signal</keyword>
<feature type="chain" id="PRO_5002676629" description="Copper amine oxidase-like N-terminal domain-containing protein" evidence="1">
    <location>
        <begin position="29"/>
        <end position="389"/>
    </location>
</feature>
<gene>
    <name evidence="2" type="ordered locus">Csac_0087</name>
</gene>